<evidence type="ECO:0000313" key="1">
    <source>
        <dbReference type="EMBL" id="JAE06407.1"/>
    </source>
</evidence>
<dbReference type="EMBL" id="GBRH01191489">
    <property type="protein sequence ID" value="JAE06407.1"/>
    <property type="molecule type" value="Transcribed_RNA"/>
</dbReference>
<organism evidence="1">
    <name type="scientific">Arundo donax</name>
    <name type="common">Giant reed</name>
    <name type="synonym">Donax arundinaceus</name>
    <dbReference type="NCBI Taxonomy" id="35708"/>
    <lineage>
        <taxon>Eukaryota</taxon>
        <taxon>Viridiplantae</taxon>
        <taxon>Streptophyta</taxon>
        <taxon>Embryophyta</taxon>
        <taxon>Tracheophyta</taxon>
        <taxon>Spermatophyta</taxon>
        <taxon>Magnoliopsida</taxon>
        <taxon>Liliopsida</taxon>
        <taxon>Poales</taxon>
        <taxon>Poaceae</taxon>
        <taxon>PACMAD clade</taxon>
        <taxon>Arundinoideae</taxon>
        <taxon>Arundineae</taxon>
        <taxon>Arundo</taxon>
    </lineage>
</organism>
<protein>
    <submittedName>
        <fullName evidence="1">Uncharacterized protein</fullName>
    </submittedName>
</protein>
<dbReference type="AlphaFoldDB" id="A0A0A9F245"/>
<name>A0A0A9F245_ARUDO</name>
<sequence>MVMPPRDDESPLSAWQRHCGLDCTTLLSCEQHEAGGVDTLPLM</sequence>
<reference evidence="1" key="1">
    <citation type="submission" date="2014-09" db="EMBL/GenBank/DDBJ databases">
        <authorList>
            <person name="Magalhaes I.L.F."/>
            <person name="Oliveira U."/>
            <person name="Santos F.R."/>
            <person name="Vidigal T.H.D.A."/>
            <person name="Brescovit A.D."/>
            <person name="Santos A.J."/>
        </authorList>
    </citation>
    <scope>NUCLEOTIDE SEQUENCE</scope>
    <source>
        <tissue evidence="1">Shoot tissue taken approximately 20 cm above the soil surface</tissue>
    </source>
</reference>
<accession>A0A0A9F245</accession>
<proteinExistence type="predicted"/>
<reference evidence="1" key="2">
    <citation type="journal article" date="2015" name="Data Brief">
        <title>Shoot transcriptome of the giant reed, Arundo donax.</title>
        <authorList>
            <person name="Barrero R.A."/>
            <person name="Guerrero F.D."/>
            <person name="Moolhuijzen P."/>
            <person name="Goolsby J.A."/>
            <person name="Tidwell J."/>
            <person name="Bellgard S.E."/>
            <person name="Bellgard M.I."/>
        </authorList>
    </citation>
    <scope>NUCLEOTIDE SEQUENCE</scope>
    <source>
        <tissue evidence="1">Shoot tissue taken approximately 20 cm above the soil surface</tissue>
    </source>
</reference>